<feature type="transmembrane region" description="Helical" evidence="5">
    <location>
        <begin position="224"/>
        <end position="244"/>
    </location>
</feature>
<dbReference type="InterPro" id="IPR000276">
    <property type="entry name" value="GPCR_Rhodpsn"/>
</dbReference>
<feature type="transmembrane region" description="Helical" evidence="5">
    <location>
        <begin position="106"/>
        <end position="127"/>
    </location>
</feature>
<organism evidence="9">
    <name type="scientific">Enterobius vermicularis</name>
    <name type="common">Human pinworm</name>
    <dbReference type="NCBI Taxonomy" id="51028"/>
    <lineage>
        <taxon>Eukaryota</taxon>
        <taxon>Metazoa</taxon>
        <taxon>Ecdysozoa</taxon>
        <taxon>Nematoda</taxon>
        <taxon>Chromadorea</taxon>
        <taxon>Rhabditida</taxon>
        <taxon>Spirurina</taxon>
        <taxon>Oxyuridomorpha</taxon>
        <taxon>Oxyuroidea</taxon>
        <taxon>Oxyuridae</taxon>
        <taxon>Enterobius</taxon>
    </lineage>
</organism>
<feature type="transmembrane region" description="Helical" evidence="5">
    <location>
        <begin position="273"/>
        <end position="295"/>
    </location>
</feature>
<dbReference type="Gene3D" id="1.20.1070.10">
    <property type="entry name" value="Rhodopsin 7-helix transmembrane proteins"/>
    <property type="match status" value="2"/>
</dbReference>
<evidence type="ECO:0000256" key="3">
    <source>
        <dbReference type="ARBA" id="ARBA00022989"/>
    </source>
</evidence>
<keyword evidence="4 5" id="KW-0472">Membrane</keyword>
<evidence type="ECO:0000256" key="2">
    <source>
        <dbReference type="ARBA" id="ARBA00022692"/>
    </source>
</evidence>
<feature type="transmembrane region" description="Helical" evidence="5">
    <location>
        <begin position="69"/>
        <end position="86"/>
    </location>
</feature>
<accession>A0A158QAA6</accession>
<proteinExistence type="predicted"/>
<gene>
    <name evidence="7" type="ORF">EVEC_LOCUS4282</name>
</gene>
<evidence type="ECO:0000313" key="8">
    <source>
        <dbReference type="Proteomes" id="UP000274131"/>
    </source>
</evidence>
<evidence type="ECO:0000313" key="9">
    <source>
        <dbReference type="WBParaSite" id="EVEC_0000457401-mRNA-1"/>
    </source>
</evidence>
<comment type="subcellular location">
    <subcellularLocation>
        <location evidence="1">Membrane</location>
    </subcellularLocation>
</comment>
<keyword evidence="2 5" id="KW-0812">Transmembrane</keyword>
<dbReference type="CDD" id="cd00637">
    <property type="entry name" value="7tm_classA_rhodopsin-like"/>
    <property type="match status" value="1"/>
</dbReference>
<dbReference type="PROSITE" id="PS50262">
    <property type="entry name" value="G_PROTEIN_RECEP_F1_2"/>
    <property type="match status" value="1"/>
</dbReference>
<keyword evidence="3 5" id="KW-1133">Transmembrane helix</keyword>
<dbReference type="OrthoDB" id="2132067at2759"/>
<reference evidence="9" key="1">
    <citation type="submission" date="2016-04" db="UniProtKB">
        <authorList>
            <consortium name="WormBaseParasite"/>
        </authorList>
    </citation>
    <scope>IDENTIFICATION</scope>
</reference>
<dbReference type="GO" id="GO:0016020">
    <property type="term" value="C:membrane"/>
    <property type="evidence" value="ECO:0007669"/>
    <property type="project" value="UniProtKB-SubCell"/>
</dbReference>
<dbReference type="PRINTS" id="PR00237">
    <property type="entry name" value="GPCRRHODOPSN"/>
</dbReference>
<feature type="domain" description="G-protein coupled receptors family 1 profile" evidence="6">
    <location>
        <begin position="48"/>
        <end position="288"/>
    </location>
</feature>
<dbReference type="AlphaFoldDB" id="A0A158QAA6"/>
<sequence>MEDFYDSQQANDVDNGTGNKCMETAAFQTFQYIVDEMLLAACMAATVFNVIVIYCAVRLFKKSGDTMHIFIISMTLGDLLLTVFCHPQEFLTRRHNVLRHVHLCAVIHFCNWLGLGVSGLSLTMLNVDKLIYFQWPLSYDRTMSKTRAAAFCVLIWTMSLVFVMSDGQNYFYQTFMVLFCVLPVTSSMFVSGYLFRLTRQKRHAPVNIGENLDTPTFKNKMKSLVFIFATTAWTSFSLLPYRIFNLVRLQLMKEWEAYDCDQKMMLNWFAWPLVYLLTINPIVNPLITAIIYAPYRITIKKLLIKMPLGNRPLYSYKCDHTEQSRLTSELHSSVNSGSDGSWTPIGSTNIKKSDHTDYLYAERTKIIGYSAMLGENGADGEGDNTR</sequence>
<keyword evidence="8" id="KW-1185">Reference proteome</keyword>
<dbReference type="GO" id="GO:0008188">
    <property type="term" value="F:neuropeptide receptor activity"/>
    <property type="evidence" value="ECO:0007669"/>
    <property type="project" value="InterPro"/>
</dbReference>
<dbReference type="InterPro" id="IPR039952">
    <property type="entry name" value="Aex-2"/>
</dbReference>
<dbReference type="Proteomes" id="UP000274131">
    <property type="component" value="Unassembled WGS sequence"/>
</dbReference>
<dbReference type="EMBL" id="UXUI01007813">
    <property type="protein sequence ID" value="VDD89531.1"/>
    <property type="molecule type" value="Genomic_DNA"/>
</dbReference>
<evidence type="ECO:0000256" key="4">
    <source>
        <dbReference type="ARBA" id="ARBA00023136"/>
    </source>
</evidence>
<evidence type="ECO:0000256" key="5">
    <source>
        <dbReference type="SAM" id="Phobius"/>
    </source>
</evidence>
<dbReference type="PANTHER" id="PTHR21643:SF3">
    <property type="entry name" value="G-PROTEIN COUPLED RECEPTORS FAMILY 1 PROFILE DOMAIN-CONTAINING PROTEIN"/>
    <property type="match status" value="1"/>
</dbReference>
<evidence type="ECO:0000259" key="6">
    <source>
        <dbReference type="PROSITE" id="PS50262"/>
    </source>
</evidence>
<dbReference type="Pfam" id="PF00001">
    <property type="entry name" value="7tm_1"/>
    <property type="match status" value="1"/>
</dbReference>
<reference evidence="7 8" key="2">
    <citation type="submission" date="2018-10" db="EMBL/GenBank/DDBJ databases">
        <authorList>
            <consortium name="Pathogen Informatics"/>
        </authorList>
    </citation>
    <scope>NUCLEOTIDE SEQUENCE [LARGE SCALE GENOMIC DNA]</scope>
</reference>
<dbReference type="PANTHER" id="PTHR21643">
    <property type="entry name" value="G-PROTEIN COUPLED RECEPTORS FAMILY 1 PROFILE DOMAIN-CONTAINING PROTEIN-RELATED"/>
    <property type="match status" value="1"/>
</dbReference>
<feature type="transmembrane region" description="Helical" evidence="5">
    <location>
        <begin position="37"/>
        <end position="57"/>
    </location>
</feature>
<dbReference type="WBParaSite" id="EVEC_0000457401-mRNA-1">
    <property type="protein sequence ID" value="EVEC_0000457401-mRNA-1"/>
    <property type="gene ID" value="EVEC_0000457401"/>
</dbReference>
<dbReference type="SUPFAM" id="SSF81321">
    <property type="entry name" value="Family A G protein-coupled receptor-like"/>
    <property type="match status" value="1"/>
</dbReference>
<dbReference type="InterPro" id="IPR017452">
    <property type="entry name" value="GPCR_Rhodpsn_7TM"/>
</dbReference>
<feature type="transmembrane region" description="Helical" evidence="5">
    <location>
        <begin position="170"/>
        <end position="195"/>
    </location>
</feature>
<feature type="transmembrane region" description="Helical" evidence="5">
    <location>
        <begin position="148"/>
        <end position="164"/>
    </location>
</feature>
<name>A0A158QAA6_ENTVE</name>
<evidence type="ECO:0000256" key="1">
    <source>
        <dbReference type="ARBA" id="ARBA00004370"/>
    </source>
</evidence>
<protein>
    <submittedName>
        <fullName evidence="9">G_PROTEIN_RECEP_F1_2 domain-containing protein</fullName>
    </submittedName>
</protein>
<evidence type="ECO:0000313" key="7">
    <source>
        <dbReference type="EMBL" id="VDD89531.1"/>
    </source>
</evidence>